<feature type="chain" id="PRO_5002764504" evidence="3">
    <location>
        <begin position="22"/>
        <end position="138"/>
    </location>
</feature>
<feature type="region of interest" description="Disordered" evidence="1">
    <location>
        <begin position="39"/>
        <end position="63"/>
    </location>
</feature>
<geneLocation type="plasmid" evidence="4 5">
    <name>pTGRD1</name>
</geneLocation>
<evidence type="ECO:0000256" key="2">
    <source>
        <dbReference type="SAM" id="Phobius"/>
    </source>
</evidence>
<gene>
    <name evidence="4" type="ordered locus">TGRD_P1-2</name>
</gene>
<sequence>MKKLICFVMLGCFVLTFVSCGKRSAMLQDVASVKIEEVKLENGENKTPPPDDPAPEDPETITKADRRVGIIAGMACMAIAFTGLAIYWMCCGSRKPFEFQVPQDEQNEKPDSEIPKLDNEVPEKPLVDANQDKSELNA</sequence>
<keyword evidence="2" id="KW-1133">Transmembrane helix</keyword>
<keyword evidence="4" id="KW-0614">Plasmid</keyword>
<evidence type="ECO:0000256" key="3">
    <source>
        <dbReference type="SAM" id="SignalP"/>
    </source>
</evidence>
<reference evidence="4 5" key="1">
    <citation type="journal article" date="2008" name="Proc. Natl. Acad. Sci. U.S.A.">
        <title>Complete genome of the uncultured termite group 1 bacteria in a single host protist cell.</title>
        <authorList>
            <person name="Hongoh Y."/>
            <person name="Sharma V.K."/>
            <person name="Prakash T."/>
            <person name="Noda S."/>
            <person name="Taylor T.D."/>
            <person name="Kudo T."/>
            <person name="Sakaki Y."/>
            <person name="Toyoda A."/>
            <person name="Hattori M."/>
            <person name="Ohkuma M."/>
        </authorList>
    </citation>
    <scope>NUCLEOTIDE SEQUENCE [LARGE SCALE GENOMIC DNA]</scope>
    <source>
        <strain evidence="4 5">Rs-D17 genomovar Ri2008</strain>
    </source>
</reference>
<proteinExistence type="predicted"/>
<protein>
    <submittedName>
        <fullName evidence="4">Uncharacterized protein</fullName>
    </submittedName>
</protein>
<keyword evidence="2" id="KW-0812">Transmembrane</keyword>
<dbReference type="AlphaFoldDB" id="B1H0R9"/>
<evidence type="ECO:0000313" key="4">
    <source>
        <dbReference type="EMBL" id="BAG14246.1"/>
    </source>
</evidence>
<dbReference type="KEGG" id="rsd:TGRD_P1-2"/>
<feature type="transmembrane region" description="Helical" evidence="2">
    <location>
        <begin position="68"/>
        <end position="90"/>
    </location>
</feature>
<feature type="signal peptide" evidence="3">
    <location>
        <begin position="1"/>
        <end position="21"/>
    </location>
</feature>
<dbReference type="EMBL" id="AP009511">
    <property type="protein sequence ID" value="BAG14246.1"/>
    <property type="molecule type" value="Genomic_DNA"/>
</dbReference>
<dbReference type="RefSeq" id="WP_015423767.1">
    <property type="nucleotide sequence ID" value="NC_020420.1"/>
</dbReference>
<dbReference type="PROSITE" id="PS51257">
    <property type="entry name" value="PROKAR_LIPOPROTEIN"/>
    <property type="match status" value="1"/>
</dbReference>
<name>B1H0R9_ENDTX</name>
<organism evidence="4 5">
    <name type="scientific">Endomicrobium trichonymphae</name>
    <dbReference type="NCBI Taxonomy" id="1408204"/>
    <lineage>
        <taxon>Bacteria</taxon>
        <taxon>Pseudomonadati</taxon>
        <taxon>Elusimicrobiota</taxon>
        <taxon>Endomicrobiia</taxon>
        <taxon>Endomicrobiales</taxon>
        <taxon>Endomicrobiaceae</taxon>
        <taxon>Candidatus Endomicrobiellum</taxon>
    </lineage>
</organism>
<keyword evidence="3" id="KW-0732">Signal</keyword>
<accession>B1H0R9</accession>
<evidence type="ECO:0000313" key="5">
    <source>
        <dbReference type="Proteomes" id="UP000001691"/>
    </source>
</evidence>
<dbReference type="HOGENOM" id="CLU_1854359_0_0_0"/>
<evidence type="ECO:0000256" key="1">
    <source>
        <dbReference type="SAM" id="MobiDB-lite"/>
    </source>
</evidence>
<feature type="compositionally biased region" description="Basic and acidic residues" evidence="1">
    <location>
        <begin position="106"/>
        <end position="138"/>
    </location>
</feature>
<keyword evidence="2" id="KW-0472">Membrane</keyword>
<keyword evidence="5" id="KW-1185">Reference proteome</keyword>
<feature type="region of interest" description="Disordered" evidence="1">
    <location>
        <begin position="100"/>
        <end position="138"/>
    </location>
</feature>
<dbReference type="Proteomes" id="UP000001691">
    <property type="component" value="Plasmid pTGRD1"/>
</dbReference>